<evidence type="ECO:0000313" key="2">
    <source>
        <dbReference type="Ensembl" id="ENSCPRP00005021908.1"/>
    </source>
</evidence>
<proteinExistence type="predicted"/>
<organism evidence="2 3">
    <name type="scientific">Crocodylus porosus</name>
    <name type="common">Saltwater crocodile</name>
    <name type="synonym">Estuarine crocodile</name>
    <dbReference type="NCBI Taxonomy" id="8502"/>
    <lineage>
        <taxon>Eukaryota</taxon>
        <taxon>Metazoa</taxon>
        <taxon>Chordata</taxon>
        <taxon>Craniata</taxon>
        <taxon>Vertebrata</taxon>
        <taxon>Euteleostomi</taxon>
        <taxon>Archelosauria</taxon>
        <taxon>Archosauria</taxon>
        <taxon>Crocodylia</taxon>
        <taxon>Longirostres</taxon>
        <taxon>Crocodylidae</taxon>
        <taxon>Crocodylus</taxon>
    </lineage>
</organism>
<feature type="compositionally biased region" description="Basic and acidic residues" evidence="1">
    <location>
        <begin position="78"/>
        <end position="87"/>
    </location>
</feature>
<dbReference type="Ensembl" id="ENSCPRT00005025603.1">
    <property type="protein sequence ID" value="ENSCPRP00005021908.1"/>
    <property type="gene ID" value="ENSCPRG00005015246.1"/>
</dbReference>
<feature type="compositionally biased region" description="Basic residues" evidence="1">
    <location>
        <begin position="98"/>
        <end position="108"/>
    </location>
</feature>
<feature type="region of interest" description="Disordered" evidence="1">
    <location>
        <begin position="57"/>
        <end position="108"/>
    </location>
</feature>
<sequence>MVVSAPRPAPASLRWVLSFSPLTAVPESAGGEAGLIYWGCFYFFPWLRTWRRGKREQSAEPSRSAWHRGLSPAAQRDPQMHPPEKAQPRPPRLLRLGPQHRLRSLSSC</sequence>
<protein>
    <submittedName>
        <fullName evidence="2">Uncharacterized protein</fullName>
    </submittedName>
</protein>
<dbReference type="AlphaFoldDB" id="A0A7M4FCR6"/>
<keyword evidence="3" id="KW-1185">Reference proteome</keyword>
<dbReference type="Proteomes" id="UP000594220">
    <property type="component" value="Unplaced"/>
</dbReference>
<evidence type="ECO:0000313" key="3">
    <source>
        <dbReference type="Proteomes" id="UP000594220"/>
    </source>
</evidence>
<reference evidence="2" key="2">
    <citation type="submission" date="2025-09" db="UniProtKB">
        <authorList>
            <consortium name="Ensembl"/>
        </authorList>
    </citation>
    <scope>IDENTIFICATION</scope>
</reference>
<evidence type="ECO:0000256" key="1">
    <source>
        <dbReference type="SAM" id="MobiDB-lite"/>
    </source>
</evidence>
<name>A0A7M4FCR6_CROPO</name>
<reference evidence="2" key="1">
    <citation type="submission" date="2025-08" db="UniProtKB">
        <authorList>
            <consortium name="Ensembl"/>
        </authorList>
    </citation>
    <scope>IDENTIFICATION</scope>
</reference>
<accession>A0A7M4FCR6</accession>